<dbReference type="Pfam" id="PF00847">
    <property type="entry name" value="AP2"/>
    <property type="match status" value="1"/>
</dbReference>
<comment type="cofactor">
    <cofactor evidence="3">
        <name>heme b</name>
        <dbReference type="ChEBI" id="CHEBI:60344"/>
    </cofactor>
</comment>
<accession>A0ABR2ADI0</accession>
<feature type="region of interest" description="Disordered" evidence="18">
    <location>
        <begin position="59"/>
        <end position="90"/>
    </location>
</feature>
<dbReference type="InterPro" id="IPR000823">
    <property type="entry name" value="Peroxidase_pln"/>
</dbReference>
<keyword evidence="13" id="KW-0805">Transcription regulation</keyword>
<proteinExistence type="inferred from homology"/>
<evidence type="ECO:0000256" key="3">
    <source>
        <dbReference type="ARBA" id="ARBA00001970"/>
    </source>
</evidence>
<keyword evidence="22" id="KW-1185">Reference proteome</keyword>
<comment type="similarity">
    <text evidence="6">Belongs to the peroxidase family. Ascorbate peroxidase subfamily.</text>
</comment>
<dbReference type="InterPro" id="IPR019793">
    <property type="entry name" value="Peroxidases_heam-ligand_BS"/>
</dbReference>
<dbReference type="PRINTS" id="PR00458">
    <property type="entry name" value="PEROXIDASE"/>
</dbReference>
<dbReference type="PRINTS" id="PR00367">
    <property type="entry name" value="ETHRSPELEMNT"/>
</dbReference>
<dbReference type="PROSITE" id="PS00435">
    <property type="entry name" value="PEROXIDASE_1"/>
    <property type="match status" value="1"/>
</dbReference>
<evidence type="ECO:0000256" key="14">
    <source>
        <dbReference type="ARBA" id="ARBA00023125"/>
    </source>
</evidence>
<dbReference type="Gene3D" id="3.30.730.10">
    <property type="entry name" value="AP2/ERF domain"/>
    <property type="match status" value="1"/>
</dbReference>
<evidence type="ECO:0000256" key="7">
    <source>
        <dbReference type="ARBA" id="ARBA00012313"/>
    </source>
</evidence>
<evidence type="ECO:0000256" key="15">
    <source>
        <dbReference type="ARBA" id="ARBA00023157"/>
    </source>
</evidence>
<dbReference type="SMART" id="SM00380">
    <property type="entry name" value="AP2"/>
    <property type="match status" value="1"/>
</dbReference>
<feature type="domain" description="AP2/ERF" evidence="20">
    <location>
        <begin position="6"/>
        <end position="63"/>
    </location>
</feature>
<dbReference type="Pfam" id="PF00141">
    <property type="entry name" value="peroxidase"/>
    <property type="match status" value="1"/>
</dbReference>
<organism evidence="21 22">
    <name type="scientific">Hibiscus sabdariffa</name>
    <name type="common">roselle</name>
    <dbReference type="NCBI Taxonomy" id="183260"/>
    <lineage>
        <taxon>Eukaryota</taxon>
        <taxon>Viridiplantae</taxon>
        <taxon>Streptophyta</taxon>
        <taxon>Embryophyta</taxon>
        <taxon>Tracheophyta</taxon>
        <taxon>Spermatophyta</taxon>
        <taxon>Magnoliopsida</taxon>
        <taxon>eudicotyledons</taxon>
        <taxon>Gunneridae</taxon>
        <taxon>Pentapetalae</taxon>
        <taxon>rosids</taxon>
        <taxon>malvids</taxon>
        <taxon>Malvales</taxon>
        <taxon>Malvaceae</taxon>
        <taxon>Malvoideae</taxon>
        <taxon>Hibiscus</taxon>
    </lineage>
</organism>
<dbReference type="InterPro" id="IPR019794">
    <property type="entry name" value="Peroxidases_AS"/>
</dbReference>
<evidence type="ECO:0000313" key="22">
    <source>
        <dbReference type="Proteomes" id="UP001396334"/>
    </source>
</evidence>
<dbReference type="SUPFAM" id="SSF54171">
    <property type="entry name" value="DNA-binding domain"/>
    <property type="match status" value="1"/>
</dbReference>
<dbReference type="PROSITE" id="PS00436">
    <property type="entry name" value="PEROXIDASE_2"/>
    <property type="match status" value="1"/>
</dbReference>
<dbReference type="Pfam" id="PF13456">
    <property type="entry name" value="RVT_3"/>
    <property type="match status" value="1"/>
</dbReference>
<keyword evidence="11" id="KW-0560">Oxidoreductase</keyword>
<dbReference type="Gene3D" id="1.10.520.10">
    <property type="match status" value="1"/>
</dbReference>
<reference evidence="21 22" key="1">
    <citation type="journal article" date="2024" name="G3 (Bethesda)">
        <title>Genome assembly of Hibiscus sabdariffa L. provides insights into metabolisms of medicinal natural products.</title>
        <authorList>
            <person name="Kim T."/>
        </authorList>
    </citation>
    <scope>NUCLEOTIDE SEQUENCE [LARGE SCALE GENOMIC DNA]</scope>
    <source>
        <strain evidence="21">TK-2024</strain>
        <tissue evidence="21">Old leaves</tissue>
    </source>
</reference>
<dbReference type="InterPro" id="IPR002016">
    <property type="entry name" value="Haem_peroxidase"/>
</dbReference>
<dbReference type="EMBL" id="JBBPBN010000263">
    <property type="protein sequence ID" value="KAK8491200.1"/>
    <property type="molecule type" value="Genomic_DNA"/>
</dbReference>
<comment type="cofactor">
    <cofactor evidence="2">
        <name>Ca(2+)</name>
        <dbReference type="ChEBI" id="CHEBI:29108"/>
    </cofactor>
</comment>
<name>A0ABR2ADI0_9ROSI</name>
<evidence type="ECO:0000256" key="13">
    <source>
        <dbReference type="ARBA" id="ARBA00023015"/>
    </source>
</evidence>
<dbReference type="InterPro" id="IPR001471">
    <property type="entry name" value="AP2/ERF_dom"/>
</dbReference>
<dbReference type="InterPro" id="IPR002156">
    <property type="entry name" value="RNaseH_domain"/>
</dbReference>
<dbReference type="CDD" id="cd00018">
    <property type="entry name" value="AP2"/>
    <property type="match status" value="1"/>
</dbReference>
<evidence type="ECO:0000256" key="1">
    <source>
        <dbReference type="ARBA" id="ARBA00000189"/>
    </source>
</evidence>
<dbReference type="PANTHER" id="PTHR31235">
    <property type="entry name" value="PEROXIDASE 25-RELATED"/>
    <property type="match status" value="1"/>
</dbReference>
<evidence type="ECO:0000256" key="6">
    <source>
        <dbReference type="ARBA" id="ARBA00006873"/>
    </source>
</evidence>
<keyword evidence="10" id="KW-0479">Metal-binding</keyword>
<evidence type="ECO:0000256" key="16">
    <source>
        <dbReference type="ARBA" id="ARBA00023163"/>
    </source>
</evidence>
<evidence type="ECO:0000256" key="12">
    <source>
        <dbReference type="ARBA" id="ARBA00023004"/>
    </source>
</evidence>
<feature type="domain" description="Plant heme peroxidase family profile" evidence="19">
    <location>
        <begin position="268"/>
        <end position="568"/>
    </location>
</feature>
<dbReference type="InterPro" id="IPR033905">
    <property type="entry name" value="Secretory_peroxidase"/>
</dbReference>
<evidence type="ECO:0000256" key="9">
    <source>
        <dbReference type="ARBA" id="ARBA00022617"/>
    </source>
</evidence>
<evidence type="ECO:0000256" key="18">
    <source>
        <dbReference type="SAM" id="MobiDB-lite"/>
    </source>
</evidence>
<gene>
    <name evidence="21" type="ORF">V6N11_037963</name>
</gene>
<evidence type="ECO:0000259" key="19">
    <source>
        <dbReference type="PROSITE" id="PS50873"/>
    </source>
</evidence>
<protein>
    <recommendedName>
        <fullName evidence="7">peroxidase</fullName>
        <ecNumber evidence="7">1.11.1.7</ecNumber>
    </recommendedName>
</protein>
<evidence type="ECO:0000259" key="20">
    <source>
        <dbReference type="PROSITE" id="PS51032"/>
    </source>
</evidence>
<dbReference type="PRINTS" id="PR00461">
    <property type="entry name" value="PLPEROXIDASE"/>
</dbReference>
<dbReference type="Gene3D" id="1.10.420.10">
    <property type="entry name" value="Peroxidase, domain 2"/>
    <property type="match status" value="1"/>
</dbReference>
<evidence type="ECO:0000256" key="4">
    <source>
        <dbReference type="ARBA" id="ARBA00002322"/>
    </source>
</evidence>
<sequence>MVQSKKFRGVRQRHWGSWVSEIRHPLLKRRVWLGTFETAEEAARAYDQAAILMSGRNAKTNFPISQTPSGDHQQQGQGYESSPHSTPPNELSQLLKAKLRKCSKAPSPSMTCLRLDTENSHLGVWQKRAGKTSDSNWVMTVQLGKGNNAQVSANTLLPSKTQGLTETCELRGDRIDEEERIALQMIEELLHNHRNCCSFGVLEGEAACGDLIRDENGNWIISFLRSLGCCLVLFVELWEVHDALKHIWSLGHRRLVIETNNVEGQGSGLQNGFYSSSCPKAEAVVRSTVESHFNNDSTVAAGLLRLHFHDCFVQGCDGSVLISGSSTERSALPNLGLRGFEVIDDAKAQLESLCPGVVSCADILALAARDAVDLSDGPSWTVPTGRRDGRVSLSSQASNLPSPFESIAAQRQKFAAKGLDDNDLVTLVGAHTIGQTDCLFFQYRLYNFTVTGSADPTISQSFLAQLQALCPRNGDGSKRVALDIDSQTKFDVSFFKNVRDGKGVLESDQRLWGDAATRSVVEKYAGNIRGLLGLRFDYEFRKAMIKMSSIEVKTGTDGEIRKICSKIN</sequence>
<dbReference type="PROSITE" id="PS50873">
    <property type="entry name" value="PEROXIDASE_4"/>
    <property type="match status" value="1"/>
</dbReference>
<keyword evidence="9" id="KW-0349">Heme</keyword>
<evidence type="ECO:0000256" key="5">
    <source>
        <dbReference type="ARBA" id="ARBA00004123"/>
    </source>
</evidence>
<keyword evidence="8" id="KW-0575">Peroxidase</keyword>
<keyword evidence="17" id="KW-0539">Nucleus</keyword>
<comment type="caution">
    <text evidence="21">The sequence shown here is derived from an EMBL/GenBank/DDBJ whole genome shotgun (WGS) entry which is preliminary data.</text>
</comment>
<evidence type="ECO:0000256" key="17">
    <source>
        <dbReference type="ARBA" id="ARBA00023242"/>
    </source>
</evidence>
<comment type="catalytic activity">
    <reaction evidence="1">
        <text>2 a phenolic donor + H2O2 = 2 a phenolic radical donor + 2 H2O</text>
        <dbReference type="Rhea" id="RHEA:56136"/>
        <dbReference type="ChEBI" id="CHEBI:15377"/>
        <dbReference type="ChEBI" id="CHEBI:16240"/>
        <dbReference type="ChEBI" id="CHEBI:139520"/>
        <dbReference type="ChEBI" id="CHEBI:139521"/>
        <dbReference type="EC" id="1.11.1.7"/>
    </reaction>
</comment>
<evidence type="ECO:0000256" key="8">
    <source>
        <dbReference type="ARBA" id="ARBA00022559"/>
    </source>
</evidence>
<keyword evidence="16" id="KW-0804">Transcription</keyword>
<dbReference type="CDD" id="cd00693">
    <property type="entry name" value="secretory_peroxidase"/>
    <property type="match status" value="1"/>
</dbReference>
<dbReference type="InterPro" id="IPR036955">
    <property type="entry name" value="AP2/ERF_dom_sf"/>
</dbReference>
<dbReference type="Proteomes" id="UP001396334">
    <property type="component" value="Unassembled WGS sequence"/>
</dbReference>
<dbReference type="EC" id="1.11.1.7" evidence="7"/>
<dbReference type="CDD" id="cd06222">
    <property type="entry name" value="RNase_H_like"/>
    <property type="match status" value="1"/>
</dbReference>
<keyword evidence="15" id="KW-1015">Disulfide bond</keyword>
<keyword evidence="14" id="KW-0238">DNA-binding</keyword>
<evidence type="ECO:0000313" key="21">
    <source>
        <dbReference type="EMBL" id="KAK8491200.1"/>
    </source>
</evidence>
<comment type="function">
    <text evidence="4">Removal of H(2)O(2), oxidation of toxic reductants, biosynthesis and degradation of lignin, suberization, auxin catabolism, response to environmental stresses such as wounding, pathogen attack and oxidative stress. These functions might be dependent on each isozyme/isoform in each plant tissue.</text>
</comment>
<dbReference type="InterPro" id="IPR010255">
    <property type="entry name" value="Haem_peroxidase_sf"/>
</dbReference>
<evidence type="ECO:0000256" key="11">
    <source>
        <dbReference type="ARBA" id="ARBA00023002"/>
    </source>
</evidence>
<evidence type="ECO:0000256" key="2">
    <source>
        <dbReference type="ARBA" id="ARBA00001913"/>
    </source>
</evidence>
<dbReference type="PROSITE" id="PS51032">
    <property type="entry name" value="AP2_ERF"/>
    <property type="match status" value="1"/>
</dbReference>
<keyword evidence="12" id="KW-0408">Iron</keyword>
<evidence type="ECO:0000256" key="10">
    <source>
        <dbReference type="ARBA" id="ARBA00022723"/>
    </source>
</evidence>
<dbReference type="InterPro" id="IPR044730">
    <property type="entry name" value="RNase_H-like_dom_plant"/>
</dbReference>
<dbReference type="SUPFAM" id="SSF48113">
    <property type="entry name" value="Heme-dependent peroxidases"/>
    <property type="match status" value="1"/>
</dbReference>
<dbReference type="InterPro" id="IPR016177">
    <property type="entry name" value="DNA-bd_dom_sf"/>
</dbReference>
<comment type="subcellular location">
    <subcellularLocation>
        <location evidence="5">Nucleus</location>
    </subcellularLocation>
</comment>